<dbReference type="InterPro" id="IPR045608">
    <property type="entry name" value="Trypco2"/>
</dbReference>
<organism evidence="2 3">
    <name type="scientific">Dulcicalothrix desertica PCC 7102</name>
    <dbReference type="NCBI Taxonomy" id="232991"/>
    <lineage>
        <taxon>Bacteria</taxon>
        <taxon>Bacillati</taxon>
        <taxon>Cyanobacteriota</taxon>
        <taxon>Cyanophyceae</taxon>
        <taxon>Nostocales</taxon>
        <taxon>Calotrichaceae</taxon>
        <taxon>Dulcicalothrix</taxon>
    </lineage>
</organism>
<dbReference type="EMBL" id="RSCL01000022">
    <property type="protein sequence ID" value="RUT00803.1"/>
    <property type="molecule type" value="Genomic_DNA"/>
</dbReference>
<evidence type="ECO:0000313" key="3">
    <source>
        <dbReference type="Proteomes" id="UP000271624"/>
    </source>
</evidence>
<reference evidence="2" key="2">
    <citation type="journal article" date="2019" name="Genome Biol. Evol.">
        <title>Day and night: Metabolic profiles and evolutionary relationships of six axenic non-marine cyanobacteria.</title>
        <authorList>
            <person name="Will S.E."/>
            <person name="Henke P."/>
            <person name="Boedeker C."/>
            <person name="Huang S."/>
            <person name="Brinkmann H."/>
            <person name="Rohde M."/>
            <person name="Jarek M."/>
            <person name="Friedl T."/>
            <person name="Seufert S."/>
            <person name="Schumacher M."/>
            <person name="Overmann J."/>
            <person name="Neumann-Schaal M."/>
            <person name="Petersen J."/>
        </authorList>
    </citation>
    <scope>NUCLEOTIDE SEQUENCE [LARGE SCALE GENOMIC DNA]</scope>
    <source>
        <strain evidence="2">PCC 7102</strain>
    </source>
</reference>
<keyword evidence="3" id="KW-1185">Reference proteome</keyword>
<feature type="domain" description="Trypsin-co-occurring" evidence="1">
    <location>
        <begin position="7"/>
        <end position="85"/>
    </location>
</feature>
<sequence length="127" mass="14218">MPEENRVELAELIEQVKQELLSTYPSDKSNTPFLSVDSIELELQVTVKKEAKGGVKINVLQFGGGELSGGGSRDDVQKVKVTLSPLLKKEQLLSIYQKHNPEQWKQFLETSVEALTKGSEKNIVDEY</sequence>
<dbReference type="AlphaFoldDB" id="A0A3S1CZF6"/>
<protein>
    <recommendedName>
        <fullName evidence="1">Trypsin-co-occurring domain-containing protein</fullName>
    </recommendedName>
</protein>
<dbReference type="OrthoDB" id="531952at2"/>
<gene>
    <name evidence="2" type="ORF">DSM106972_072120</name>
</gene>
<proteinExistence type="predicted"/>
<dbReference type="Proteomes" id="UP000271624">
    <property type="component" value="Unassembled WGS sequence"/>
</dbReference>
<dbReference type="Pfam" id="PF19631">
    <property type="entry name" value="Trypco2"/>
    <property type="match status" value="1"/>
</dbReference>
<accession>A0A3S1CZF6</accession>
<evidence type="ECO:0000259" key="1">
    <source>
        <dbReference type="Pfam" id="PF19631"/>
    </source>
</evidence>
<comment type="caution">
    <text evidence="2">The sequence shown here is derived from an EMBL/GenBank/DDBJ whole genome shotgun (WGS) entry which is preliminary data.</text>
</comment>
<evidence type="ECO:0000313" key="2">
    <source>
        <dbReference type="EMBL" id="RUT00803.1"/>
    </source>
</evidence>
<reference evidence="2" key="1">
    <citation type="submission" date="2018-12" db="EMBL/GenBank/DDBJ databases">
        <authorList>
            <person name="Will S."/>
            <person name="Neumann-Schaal M."/>
            <person name="Henke P."/>
        </authorList>
    </citation>
    <scope>NUCLEOTIDE SEQUENCE</scope>
    <source>
        <strain evidence="2">PCC 7102</strain>
    </source>
</reference>
<dbReference type="RefSeq" id="WP_127085330.1">
    <property type="nucleotide sequence ID" value="NZ_RSCL01000022.1"/>
</dbReference>
<name>A0A3S1CZF6_9CYAN</name>